<feature type="domain" description="Link" evidence="11">
    <location>
        <begin position="127"/>
        <end position="222"/>
    </location>
</feature>
<dbReference type="PRINTS" id="PR01265">
    <property type="entry name" value="LINKMODULE"/>
</dbReference>
<evidence type="ECO:0000256" key="6">
    <source>
        <dbReference type="ARBA" id="ARBA00023290"/>
    </source>
</evidence>
<dbReference type="SUPFAM" id="SSF48726">
    <property type="entry name" value="Immunoglobulin"/>
    <property type="match status" value="1"/>
</dbReference>
<dbReference type="OMA" id="CDGGWLE"/>
<evidence type="ECO:0000256" key="4">
    <source>
        <dbReference type="ARBA" id="ARBA00022737"/>
    </source>
</evidence>
<dbReference type="PROSITE" id="PS50835">
    <property type="entry name" value="IG_LIKE"/>
    <property type="match status" value="1"/>
</dbReference>
<dbReference type="SMART" id="SM00445">
    <property type="entry name" value="LINK"/>
    <property type="match status" value="2"/>
</dbReference>
<gene>
    <name evidence="12" type="primary">HAPLN2</name>
</gene>
<dbReference type="FunFam" id="3.10.100.10:FF:000001">
    <property type="entry name" value="Hyaluronan proteoglycan link protein 1"/>
    <property type="match status" value="1"/>
</dbReference>
<dbReference type="GO" id="GO:0005615">
    <property type="term" value="C:extracellular space"/>
    <property type="evidence" value="ECO:0000318"/>
    <property type="project" value="GO_Central"/>
</dbReference>
<dbReference type="InParanoid" id="K7E9T6"/>
<dbReference type="FunCoup" id="K7E9T6">
    <property type="interactions" value="57"/>
</dbReference>
<evidence type="ECO:0000256" key="2">
    <source>
        <dbReference type="ARBA" id="ARBA00022525"/>
    </source>
</evidence>
<dbReference type="InterPro" id="IPR036179">
    <property type="entry name" value="Ig-like_dom_sf"/>
</dbReference>
<feature type="disulfide bond" evidence="9">
    <location>
        <begin position="270"/>
        <end position="291"/>
    </location>
</feature>
<evidence type="ECO:0000256" key="3">
    <source>
        <dbReference type="ARBA" id="ARBA00022530"/>
    </source>
</evidence>
<comment type="caution">
    <text evidence="9">Lacks conserved residue(s) required for the propagation of feature annotation.</text>
</comment>
<dbReference type="GO" id="GO:0001501">
    <property type="term" value="P:skeletal system development"/>
    <property type="evidence" value="ECO:0000318"/>
    <property type="project" value="GO_Central"/>
</dbReference>
<feature type="domain" description="Link" evidence="11">
    <location>
        <begin position="225"/>
        <end position="318"/>
    </location>
</feature>
<organism evidence="12 13">
    <name type="scientific">Ornithorhynchus anatinus</name>
    <name type="common">Duckbill platypus</name>
    <dbReference type="NCBI Taxonomy" id="9258"/>
    <lineage>
        <taxon>Eukaryota</taxon>
        <taxon>Metazoa</taxon>
        <taxon>Chordata</taxon>
        <taxon>Craniata</taxon>
        <taxon>Vertebrata</taxon>
        <taxon>Euteleostomi</taxon>
        <taxon>Mammalia</taxon>
        <taxon>Monotremata</taxon>
        <taxon>Ornithorhynchidae</taxon>
        <taxon>Ornithorhynchus</taxon>
    </lineage>
</organism>
<reference evidence="12" key="2">
    <citation type="submission" date="2025-08" db="UniProtKB">
        <authorList>
            <consortium name="Ensembl"/>
        </authorList>
    </citation>
    <scope>IDENTIFICATION</scope>
    <source>
        <strain evidence="12">Glennie</strain>
    </source>
</reference>
<dbReference type="GO" id="GO:0072534">
    <property type="term" value="C:perineuronal net"/>
    <property type="evidence" value="ECO:0000318"/>
    <property type="project" value="GO_Central"/>
</dbReference>
<dbReference type="GO" id="GO:0007417">
    <property type="term" value="P:central nervous system development"/>
    <property type="evidence" value="ECO:0000318"/>
    <property type="project" value="GO_Central"/>
</dbReference>
<dbReference type="GO" id="GO:0007155">
    <property type="term" value="P:cell adhesion"/>
    <property type="evidence" value="ECO:0007669"/>
    <property type="project" value="InterPro"/>
</dbReference>
<evidence type="ECO:0000256" key="1">
    <source>
        <dbReference type="ARBA" id="ARBA00004498"/>
    </source>
</evidence>
<dbReference type="InterPro" id="IPR007110">
    <property type="entry name" value="Ig-like_dom"/>
</dbReference>
<comment type="similarity">
    <text evidence="8">Belongs to the HAPLN family.</text>
</comment>
<dbReference type="Pfam" id="PF00193">
    <property type="entry name" value="Xlink"/>
    <property type="match status" value="2"/>
</dbReference>
<evidence type="ECO:0000256" key="8">
    <source>
        <dbReference type="ARBA" id="ARBA00038272"/>
    </source>
</evidence>
<accession>K7E9T6</accession>
<keyword evidence="6" id="KW-0373">Hyaluronic acid</keyword>
<evidence type="ECO:0000259" key="11">
    <source>
        <dbReference type="PROSITE" id="PS50963"/>
    </source>
</evidence>
<dbReference type="PANTHER" id="PTHR22804">
    <property type="entry name" value="AGGRECAN/VERSICAN PROTEOGLYCAN"/>
    <property type="match status" value="1"/>
</dbReference>
<keyword evidence="7" id="KW-0393">Immunoglobulin domain</keyword>
<evidence type="ECO:0000256" key="9">
    <source>
        <dbReference type="PROSITE-ProRule" id="PRU00323"/>
    </source>
</evidence>
<proteinExistence type="inferred from homology"/>
<evidence type="ECO:0000256" key="5">
    <source>
        <dbReference type="ARBA" id="ARBA00023157"/>
    </source>
</evidence>
<dbReference type="GO" id="GO:0005540">
    <property type="term" value="F:hyaluronic acid binding"/>
    <property type="evidence" value="ECO:0007669"/>
    <property type="project" value="UniProtKB-KW"/>
</dbReference>
<dbReference type="Ensembl" id="ENSOANT00000039532.2">
    <property type="protein sequence ID" value="ENSOANP00000030293.2"/>
    <property type="gene ID" value="ENSOANG00000031852.2"/>
</dbReference>
<dbReference type="HOGENOM" id="CLU_2037340_0_0_1"/>
<dbReference type="PANTHER" id="PTHR22804:SF8">
    <property type="entry name" value="HYALURONAN AND PROTEOGLYCAN LINK PROTEIN 2"/>
    <property type="match status" value="1"/>
</dbReference>
<dbReference type="GO" id="GO:0045202">
    <property type="term" value="C:synapse"/>
    <property type="evidence" value="ECO:0000318"/>
    <property type="project" value="GO_Central"/>
</dbReference>
<evidence type="ECO:0000313" key="12">
    <source>
        <dbReference type="Ensembl" id="ENSOANP00000030293.2"/>
    </source>
</evidence>
<dbReference type="Proteomes" id="UP000002279">
    <property type="component" value="Chromosome X5"/>
</dbReference>
<evidence type="ECO:0000259" key="10">
    <source>
        <dbReference type="PROSITE" id="PS50835"/>
    </source>
</evidence>
<name>K7E9T6_ORNAN</name>
<evidence type="ECO:0000256" key="7">
    <source>
        <dbReference type="ARBA" id="ARBA00023319"/>
    </source>
</evidence>
<dbReference type="InterPro" id="IPR016187">
    <property type="entry name" value="CTDL_fold"/>
</dbReference>
<feature type="disulfide bond" evidence="9">
    <location>
        <begin position="173"/>
        <end position="194"/>
    </location>
</feature>
<keyword evidence="5 9" id="KW-1015">Disulfide bond</keyword>
<dbReference type="InterPro" id="IPR050691">
    <property type="entry name" value="Hyaluronan_bind_Proteoglycan"/>
</dbReference>
<keyword evidence="3" id="KW-0272">Extracellular matrix</keyword>
<evidence type="ECO:0000313" key="13">
    <source>
        <dbReference type="Proteomes" id="UP000002279"/>
    </source>
</evidence>
<keyword evidence="4" id="KW-0677">Repeat</keyword>
<protein>
    <submittedName>
        <fullName evidence="12">Hyaluronan and proteoglycan link protein 2</fullName>
    </submittedName>
</protein>
<dbReference type="InterPro" id="IPR016186">
    <property type="entry name" value="C-type_lectin-like/link_sf"/>
</dbReference>
<keyword evidence="2" id="KW-0964">Secreted</keyword>
<dbReference type="Gene3D" id="3.10.100.10">
    <property type="entry name" value="Mannose-Binding Protein A, subunit A"/>
    <property type="match status" value="2"/>
</dbReference>
<dbReference type="GeneTree" id="ENSGT00940000161384"/>
<keyword evidence="13" id="KW-1185">Reference proteome</keyword>
<dbReference type="PROSITE" id="PS01241">
    <property type="entry name" value="LINK_1"/>
    <property type="match status" value="2"/>
</dbReference>
<comment type="subcellular location">
    <subcellularLocation>
        <location evidence="1">Secreted</location>
        <location evidence="1">Extracellular space</location>
        <location evidence="1">Extracellular matrix</location>
    </subcellularLocation>
</comment>
<dbReference type="STRING" id="9258.ENSOANP00000030293"/>
<reference evidence="12" key="3">
    <citation type="submission" date="2025-09" db="UniProtKB">
        <authorList>
            <consortium name="Ensembl"/>
        </authorList>
    </citation>
    <scope>IDENTIFICATION</scope>
    <source>
        <strain evidence="12">Glennie</strain>
    </source>
</reference>
<dbReference type="SUPFAM" id="SSF56436">
    <property type="entry name" value="C-type lectin-like"/>
    <property type="match status" value="2"/>
</dbReference>
<dbReference type="InterPro" id="IPR013783">
    <property type="entry name" value="Ig-like_fold"/>
</dbReference>
<feature type="domain" description="Ig-like" evidence="10">
    <location>
        <begin position="5"/>
        <end position="121"/>
    </location>
</feature>
<dbReference type="PROSITE" id="PS50963">
    <property type="entry name" value="LINK_2"/>
    <property type="match status" value="2"/>
</dbReference>
<dbReference type="InterPro" id="IPR000538">
    <property type="entry name" value="Link_dom"/>
</dbReference>
<dbReference type="FunFam" id="3.10.100.10:FF:000002">
    <property type="entry name" value="Hyaluronan proteoglycan link protein 1"/>
    <property type="match status" value="1"/>
</dbReference>
<dbReference type="Bgee" id="ENSOANG00000031852">
    <property type="expression patterns" value="Expressed in brain and 1 other cell type or tissue"/>
</dbReference>
<dbReference type="Gene3D" id="2.60.40.10">
    <property type="entry name" value="Immunoglobulins"/>
    <property type="match status" value="1"/>
</dbReference>
<reference evidence="12 13" key="1">
    <citation type="journal article" date="2008" name="Nature">
        <title>Genome analysis of the platypus reveals unique signatures of evolution.</title>
        <authorList>
            <person name="Warren W.C."/>
            <person name="Hillier L.W."/>
            <person name="Marshall Graves J.A."/>
            <person name="Birney E."/>
            <person name="Ponting C.P."/>
            <person name="Grutzner F."/>
            <person name="Belov K."/>
            <person name="Miller W."/>
            <person name="Clarke L."/>
            <person name="Chinwalla A.T."/>
            <person name="Yang S.P."/>
            <person name="Heger A."/>
            <person name="Locke D.P."/>
            <person name="Miethke P."/>
            <person name="Waters P.D."/>
            <person name="Veyrunes F."/>
            <person name="Fulton L."/>
            <person name="Fulton B."/>
            <person name="Graves T."/>
            <person name="Wallis J."/>
            <person name="Puente X.S."/>
            <person name="Lopez-Otin C."/>
            <person name="Ordonez G.R."/>
            <person name="Eichler E.E."/>
            <person name="Chen L."/>
            <person name="Cheng Z."/>
            <person name="Deakin J.E."/>
            <person name="Alsop A."/>
            <person name="Thompson K."/>
            <person name="Kirby P."/>
            <person name="Papenfuss A.T."/>
            <person name="Wakefield M.J."/>
            <person name="Olender T."/>
            <person name="Lancet D."/>
            <person name="Huttley G.A."/>
            <person name="Smit A.F."/>
            <person name="Pask A."/>
            <person name="Temple-Smith P."/>
            <person name="Batzer M.A."/>
            <person name="Walker J.A."/>
            <person name="Konkel M.K."/>
            <person name="Harris R.S."/>
            <person name="Whittington C.M."/>
            <person name="Wong E.S."/>
            <person name="Gemmell N.J."/>
            <person name="Buschiazzo E."/>
            <person name="Vargas Jentzsch I.M."/>
            <person name="Merkel A."/>
            <person name="Schmitz J."/>
            <person name="Zemann A."/>
            <person name="Churakov G."/>
            <person name="Kriegs J.O."/>
            <person name="Brosius J."/>
            <person name="Murchison E.P."/>
            <person name="Sachidanandam R."/>
            <person name="Smith C."/>
            <person name="Hannon G.J."/>
            <person name="Tsend-Ayush E."/>
            <person name="McMillan D."/>
            <person name="Attenborough R."/>
            <person name="Rens W."/>
            <person name="Ferguson-Smith M."/>
            <person name="Lefevre C.M."/>
            <person name="Sharp J.A."/>
            <person name="Nicholas K.R."/>
            <person name="Ray D.A."/>
            <person name="Kube M."/>
            <person name="Reinhardt R."/>
            <person name="Pringle T.H."/>
            <person name="Taylor J."/>
            <person name="Jones R.C."/>
            <person name="Nixon B."/>
            <person name="Dacheux J.L."/>
            <person name="Niwa H."/>
            <person name="Sekita Y."/>
            <person name="Huang X."/>
            <person name="Stark A."/>
            <person name="Kheradpour P."/>
            <person name="Kellis M."/>
            <person name="Flicek P."/>
            <person name="Chen Y."/>
            <person name="Webber C."/>
            <person name="Hardison R."/>
            <person name="Nelson J."/>
            <person name="Hallsworth-Pepin K."/>
            <person name="Delehaunty K."/>
            <person name="Markovic C."/>
            <person name="Minx P."/>
            <person name="Feng Y."/>
            <person name="Kremitzki C."/>
            <person name="Mitreva M."/>
            <person name="Glasscock J."/>
            <person name="Wylie T."/>
            <person name="Wohldmann P."/>
            <person name="Thiru P."/>
            <person name="Nhan M.N."/>
            <person name="Pohl C.S."/>
            <person name="Smith S.M."/>
            <person name="Hou S."/>
            <person name="Nefedov M."/>
            <person name="de Jong P.J."/>
            <person name="Renfree M.B."/>
            <person name="Mardis E.R."/>
            <person name="Wilson R.K."/>
        </authorList>
    </citation>
    <scope>NUCLEOTIDE SEQUENCE [LARGE SCALE GENOMIC DNA]</scope>
    <source>
        <strain evidence="12 13">Glennie</strain>
    </source>
</reference>
<sequence length="321" mass="34727">PPPLPRYLLRPVREEVWGRRGGSATLPCMLGVAPPGGFAVRWSRVDPARASETLVLVLASRGSGPSHLATRPYGALGARARLRRGHRLDMSLVLGPLELGDPGRFRCQLVLGLEDESVGLSLELEGVVFPYQPRGGRYQLTLAQAEQACEGQDGRLASADQLYRAWTEGLHWCGAGWLRDGSVRYPVLETRAACGGPGLPPGIRVYGPRDPRRDRFDAFCFTSSLTGRVTFIPGRLTLAEAGRACGARGASLALVGQLYAAWRFAGLDRCDGGWLADGSVRFPITDPRPRCGGEQDPGVRSFGFPRPHLPSYGAYCYAETP</sequence>
<dbReference type="AlphaFoldDB" id="K7E9T6"/>